<dbReference type="InterPro" id="IPR029016">
    <property type="entry name" value="GAF-like_dom_sf"/>
</dbReference>
<gene>
    <name evidence="3" type="ORF">ICN82_15455</name>
</gene>
<dbReference type="Proteomes" id="UP000609121">
    <property type="component" value="Unassembled WGS sequence"/>
</dbReference>
<name>A0A8J7D0L3_9RHOB</name>
<dbReference type="PRINTS" id="PR01590">
    <property type="entry name" value="HTHFIS"/>
</dbReference>
<dbReference type="InterPro" id="IPR009057">
    <property type="entry name" value="Homeodomain-like_sf"/>
</dbReference>
<feature type="domain" description="GAF" evidence="1">
    <location>
        <begin position="69"/>
        <end position="202"/>
    </location>
</feature>
<dbReference type="Gene3D" id="1.10.10.60">
    <property type="entry name" value="Homeodomain-like"/>
    <property type="match status" value="1"/>
</dbReference>
<dbReference type="Pfam" id="PF02954">
    <property type="entry name" value="HTH_8"/>
    <property type="match status" value="1"/>
</dbReference>
<dbReference type="RefSeq" id="WP_193184417.1">
    <property type="nucleotide sequence ID" value="NZ_JACVXA010000051.1"/>
</dbReference>
<evidence type="ECO:0000313" key="4">
    <source>
        <dbReference type="Proteomes" id="UP000609121"/>
    </source>
</evidence>
<feature type="domain" description="DNA binding HTH" evidence="2">
    <location>
        <begin position="270"/>
        <end position="307"/>
    </location>
</feature>
<dbReference type="Pfam" id="PF01590">
    <property type="entry name" value="GAF"/>
    <property type="match status" value="1"/>
</dbReference>
<evidence type="ECO:0000313" key="3">
    <source>
        <dbReference type="EMBL" id="MBE3639598.1"/>
    </source>
</evidence>
<dbReference type="AlphaFoldDB" id="A0A8J7D0L3"/>
<dbReference type="GO" id="GO:0043565">
    <property type="term" value="F:sequence-specific DNA binding"/>
    <property type="evidence" value="ECO:0007669"/>
    <property type="project" value="InterPro"/>
</dbReference>
<dbReference type="InterPro" id="IPR003018">
    <property type="entry name" value="GAF"/>
</dbReference>
<protein>
    <submittedName>
        <fullName evidence="3">GAF domain-containing protein</fullName>
    </submittedName>
</protein>
<keyword evidence="4" id="KW-1185">Reference proteome</keyword>
<dbReference type="SUPFAM" id="SSF55781">
    <property type="entry name" value="GAF domain-like"/>
    <property type="match status" value="1"/>
</dbReference>
<sequence length="310" mass="32712">MQIAHADQVMASVTSGQAAARSRIAASWQRCFARHRLDPAARCAPVIHAGRLSDRRDALERLLRVAAPPLEDLHRMIAHSGRAIFLTDSDGLVLAGCLRSADAEDFARAGLCAGTDWSEAAQGTNGIGTCLAEEKPLTVHRDQHYLAENIGMSCIDAPVFGPDGRLVAALDVSSVRSGEEAGFNALIGGMVTRIAAQIEAALFRDAHAGLRIVLGDEAGGAALLAVDRDELVVGATRAARRQFRLERSGAFAPVPLRDLTGEAAQGLAGAERAVVMRALARAGGNVSAAARDLGLGRATLYRRMRRLGID</sequence>
<dbReference type="EMBL" id="JACVXA010000051">
    <property type="protein sequence ID" value="MBE3639598.1"/>
    <property type="molecule type" value="Genomic_DNA"/>
</dbReference>
<dbReference type="Gene3D" id="3.30.450.40">
    <property type="match status" value="1"/>
</dbReference>
<evidence type="ECO:0000259" key="1">
    <source>
        <dbReference type="Pfam" id="PF01590"/>
    </source>
</evidence>
<organism evidence="3 4">
    <name type="scientific">Mangrovicoccus algicola</name>
    <dbReference type="NCBI Taxonomy" id="2771008"/>
    <lineage>
        <taxon>Bacteria</taxon>
        <taxon>Pseudomonadati</taxon>
        <taxon>Pseudomonadota</taxon>
        <taxon>Alphaproteobacteria</taxon>
        <taxon>Rhodobacterales</taxon>
        <taxon>Paracoccaceae</taxon>
        <taxon>Mangrovicoccus</taxon>
    </lineage>
</organism>
<proteinExistence type="predicted"/>
<dbReference type="SUPFAM" id="SSF46689">
    <property type="entry name" value="Homeodomain-like"/>
    <property type="match status" value="1"/>
</dbReference>
<evidence type="ECO:0000259" key="2">
    <source>
        <dbReference type="Pfam" id="PF02954"/>
    </source>
</evidence>
<accession>A0A8J7D0L3</accession>
<reference evidence="3" key="1">
    <citation type="submission" date="2020-09" db="EMBL/GenBank/DDBJ databases">
        <title>A novel bacterium of genus Mangrovicoccus, isolated from South China Sea.</title>
        <authorList>
            <person name="Huang H."/>
            <person name="Mo K."/>
            <person name="Hu Y."/>
        </authorList>
    </citation>
    <scope>NUCLEOTIDE SEQUENCE</scope>
    <source>
        <strain evidence="3">HB182678</strain>
    </source>
</reference>
<dbReference type="InterPro" id="IPR002197">
    <property type="entry name" value="HTH_Fis"/>
</dbReference>
<comment type="caution">
    <text evidence="3">The sequence shown here is derived from an EMBL/GenBank/DDBJ whole genome shotgun (WGS) entry which is preliminary data.</text>
</comment>